<dbReference type="GO" id="GO:0043952">
    <property type="term" value="P:protein transport by the Sec complex"/>
    <property type="evidence" value="ECO:0007669"/>
    <property type="project" value="TreeGrafter"/>
</dbReference>
<dbReference type="Pfam" id="PF21090">
    <property type="entry name" value="P-loop_SecA"/>
    <property type="match status" value="2"/>
</dbReference>
<sequence>MAFDKLELFKIKRILKKINVLAPKMRKMSDDELKKQTEIFRQRLRAGKTLNSLLPEAYATVREVDYRILGEFPYDVQVMGAIVLNQGAIAEMKTGEGKTLVATMPLYLNALSSKGSILVTTNNYLARRDEENLAPVYEFLGLTVSVGFGDEDSDKVITAADKRKWYNSDILYTTASTLAFDYLFDNLASNTQGQYLRPFNYVVIDEVDEVLLDEAESPFVVSSSPSLQSNLYGLADRFAVLLTPKIDYQIKEQEQIVWLTYHGVKKAEKYFRVNDLFDKSAREIYRHIILALKAHLFMKNGHDYLVVQGKVVLLDEIDGRLKKGIQISTGLHQAIETKEHVDLTPIQKTAATITFPSLFGLFNKVSGMSGTAKVNETEFQDIYGMKVVCIPTRKPVIRKDYKSKIFLTTSDKLLAAIKEIIAIHEAGRPVLLVAGSVENSEIISELLLNYGIAHNVLNAYNAAREAEIIKDAGQEGAVTVATNMAGRGTDIKLGPGVKEKGGLAVIGTEMLPERVKLQLSGRAGRQGDPGSSRFYVSLEDSYVAKASTKRQKAIYRRLWRKKKRGKNIAELHRPITRLGLKMLQGRVESNGATSRMQTNKFEVALGYQRDNYYQLRKTIMDSNNLQIRVEEMLQEFINYYVDKEKKWNSQKVRLLVNEHFTFDNVKIPDDLITHKEVKSFLTNLSHSIIDKKKKVLINDQQLNQFYHQIFLTVLDNDWIDQVDYMNNLRIYTSQWQFSGRSSDYVYEKEAYASFSREKKKARRDIINSLLLSPIYLNSKGQLIVEFS</sequence>
<comment type="function">
    <text evidence="12">Part of the Sec protein translocase complex. Interacts with the SecYEG preprotein conducting channel. Has a central role in coupling the hydrolysis of ATP to the transfer of proteins into and across the cell membrane, serving as an ATP-driven molecular motor driving the stepwise translocation of polypeptide chains across the membrane.</text>
</comment>
<evidence type="ECO:0000256" key="7">
    <source>
        <dbReference type="ARBA" id="ARBA00022840"/>
    </source>
</evidence>
<protein>
    <recommendedName>
        <fullName evidence="12">Protein translocase subunit SecA</fullName>
        <ecNumber evidence="12">7.4.2.8</ecNumber>
    </recommendedName>
</protein>
<evidence type="ECO:0000256" key="2">
    <source>
        <dbReference type="ARBA" id="ARBA00007650"/>
    </source>
</evidence>
<evidence type="ECO:0000256" key="3">
    <source>
        <dbReference type="ARBA" id="ARBA00022448"/>
    </source>
</evidence>
<dbReference type="GO" id="GO:0005524">
    <property type="term" value="F:ATP binding"/>
    <property type="evidence" value="ECO:0007669"/>
    <property type="project" value="UniProtKB-UniRule"/>
</dbReference>
<keyword evidence="5 12" id="KW-0963">Cytoplasm</keyword>
<reference evidence="16 17" key="1">
    <citation type="submission" date="2020-01" db="EMBL/GenBank/DDBJ databases">
        <title>Complete and circular genome sequences of six lactobacillus isolates from horses.</title>
        <authorList>
            <person name="Hassan H.M."/>
        </authorList>
    </citation>
    <scope>NUCLEOTIDE SEQUENCE [LARGE SCALE GENOMIC DNA]</scope>
    <source>
        <strain evidence="16 17">1D</strain>
    </source>
</reference>
<evidence type="ECO:0000259" key="15">
    <source>
        <dbReference type="PROSITE" id="PS51196"/>
    </source>
</evidence>
<dbReference type="InterPro" id="IPR027417">
    <property type="entry name" value="P-loop_NTPase"/>
</dbReference>
<dbReference type="CDD" id="cd18803">
    <property type="entry name" value="SF2_C_secA"/>
    <property type="match status" value="1"/>
</dbReference>
<dbReference type="GO" id="GO:0065002">
    <property type="term" value="P:intracellular protein transmembrane transport"/>
    <property type="evidence" value="ECO:0007669"/>
    <property type="project" value="UniProtKB-UniRule"/>
</dbReference>
<keyword evidence="10 12" id="KW-0811">Translocation</keyword>
<dbReference type="InterPro" id="IPR022490">
    <property type="entry name" value="SecA2"/>
</dbReference>
<dbReference type="PROSITE" id="PS51196">
    <property type="entry name" value="SECA_MOTOR_DEAD"/>
    <property type="match status" value="1"/>
</dbReference>
<dbReference type="InterPro" id="IPR001650">
    <property type="entry name" value="Helicase_C-like"/>
</dbReference>
<keyword evidence="4 12" id="KW-1003">Cell membrane</keyword>
<organism evidence="16 17">
    <name type="scientific">Lactobacillus crispatus</name>
    <dbReference type="NCBI Taxonomy" id="47770"/>
    <lineage>
        <taxon>Bacteria</taxon>
        <taxon>Bacillati</taxon>
        <taxon>Bacillota</taxon>
        <taxon>Bacilli</taxon>
        <taxon>Lactobacillales</taxon>
        <taxon>Lactobacillaceae</taxon>
        <taxon>Lactobacillus</taxon>
    </lineage>
</organism>
<dbReference type="SMART" id="SM00958">
    <property type="entry name" value="SecA_PP_bind"/>
    <property type="match status" value="1"/>
</dbReference>
<keyword evidence="6 12" id="KW-0547">Nucleotide-binding</keyword>
<evidence type="ECO:0000256" key="5">
    <source>
        <dbReference type="ARBA" id="ARBA00022490"/>
    </source>
</evidence>
<dbReference type="SMART" id="SM00957">
    <property type="entry name" value="SecA_DEAD"/>
    <property type="match status" value="1"/>
</dbReference>
<dbReference type="NCBIfam" id="TIGR03714">
    <property type="entry name" value="secA2"/>
    <property type="match status" value="1"/>
</dbReference>
<dbReference type="InterPro" id="IPR011115">
    <property type="entry name" value="SecA_DEAD"/>
</dbReference>
<dbReference type="NCBIfam" id="NF006630">
    <property type="entry name" value="PRK09200.1"/>
    <property type="match status" value="1"/>
</dbReference>
<dbReference type="CDD" id="cd17928">
    <property type="entry name" value="DEXDc_SecA"/>
    <property type="match status" value="1"/>
</dbReference>
<dbReference type="GO" id="GO:0008564">
    <property type="term" value="F:protein-exporting ATPase activity"/>
    <property type="evidence" value="ECO:0007669"/>
    <property type="project" value="UniProtKB-EC"/>
</dbReference>
<dbReference type="SUPFAM" id="SSF81886">
    <property type="entry name" value="Helical scaffold and wing domains of SecA"/>
    <property type="match status" value="1"/>
</dbReference>
<dbReference type="GO" id="GO:0017038">
    <property type="term" value="P:protein import"/>
    <property type="evidence" value="ECO:0007669"/>
    <property type="project" value="InterPro"/>
</dbReference>
<dbReference type="InterPro" id="IPR014018">
    <property type="entry name" value="SecA_motor_DEAD"/>
</dbReference>
<dbReference type="Gene3D" id="1.10.3060.10">
    <property type="entry name" value="Helical scaffold and wing domains of SecA"/>
    <property type="match status" value="1"/>
</dbReference>
<comment type="subunit">
    <text evidence="12">Monomer and homodimer. Part of the essential Sec protein translocation apparatus which comprises SecA, SecYEG and auxiliary proteins SecDF. Other proteins may also be involved.</text>
</comment>
<dbReference type="Proteomes" id="UP000510660">
    <property type="component" value="Chromosome"/>
</dbReference>
<dbReference type="InterPro" id="IPR020937">
    <property type="entry name" value="SecA_CS"/>
</dbReference>
<keyword evidence="8 12" id="KW-0653">Protein transport</keyword>
<proteinExistence type="inferred from homology"/>
<dbReference type="PANTHER" id="PTHR30612">
    <property type="entry name" value="SECA INNER MEMBRANE COMPONENT OF SEC PROTEIN SECRETION SYSTEM"/>
    <property type="match status" value="1"/>
</dbReference>
<comment type="catalytic activity">
    <reaction evidence="12">
        <text>ATP + H2O + cellular proteinSide 1 = ADP + phosphate + cellular proteinSide 2.</text>
        <dbReference type="EC" id="7.4.2.8"/>
    </reaction>
</comment>
<dbReference type="PANTHER" id="PTHR30612:SF0">
    <property type="entry name" value="CHLOROPLAST PROTEIN-TRANSPORTING ATPASE"/>
    <property type="match status" value="1"/>
</dbReference>
<evidence type="ECO:0000256" key="1">
    <source>
        <dbReference type="ARBA" id="ARBA00004170"/>
    </source>
</evidence>
<evidence type="ECO:0000256" key="4">
    <source>
        <dbReference type="ARBA" id="ARBA00022475"/>
    </source>
</evidence>
<feature type="binding site" evidence="12">
    <location>
        <position position="490"/>
    </location>
    <ligand>
        <name>ATP</name>
        <dbReference type="ChEBI" id="CHEBI:30616"/>
    </ligand>
</feature>
<evidence type="ECO:0000313" key="16">
    <source>
        <dbReference type="EMBL" id="QLL73247.1"/>
    </source>
</evidence>
<evidence type="ECO:0000256" key="8">
    <source>
        <dbReference type="ARBA" id="ARBA00022927"/>
    </source>
</evidence>
<dbReference type="EC" id="7.4.2.8" evidence="12"/>
<dbReference type="FunFam" id="3.40.50.300:FF:000429">
    <property type="entry name" value="Preprotein translocase subunit SecA"/>
    <property type="match status" value="1"/>
</dbReference>
<evidence type="ECO:0000259" key="13">
    <source>
        <dbReference type="PROSITE" id="PS51192"/>
    </source>
</evidence>
<comment type="subcellular location">
    <subcellularLocation>
        <location evidence="12">Cell membrane</location>
        <topology evidence="12">Peripheral membrane protein</topology>
        <orientation evidence="12">Cytoplasmic side</orientation>
    </subcellularLocation>
    <subcellularLocation>
        <location evidence="12">Cytoplasm</location>
    </subcellularLocation>
    <subcellularLocation>
        <location evidence="1">Membrane</location>
        <topology evidence="1">Peripheral membrane protein</topology>
    </subcellularLocation>
    <text evidence="12">Distribution is 50-50.</text>
</comment>
<dbReference type="PROSITE" id="PS01312">
    <property type="entry name" value="SECA"/>
    <property type="match status" value="1"/>
</dbReference>
<gene>
    <name evidence="16" type="primary">secA2</name>
    <name evidence="12" type="synonym">secA</name>
    <name evidence="16" type="ORF">GTO85_01905</name>
</gene>
<keyword evidence="9 12" id="KW-1278">Translocase</keyword>
<feature type="domain" description="Helicase ATP-binding" evidence="13">
    <location>
        <begin position="79"/>
        <end position="245"/>
    </location>
</feature>
<name>A0A7H9E7C0_9LACO</name>
<feature type="domain" description="SecA family profile" evidence="15">
    <location>
        <begin position="1"/>
        <end position="567"/>
    </location>
</feature>
<dbReference type="InterPro" id="IPR044722">
    <property type="entry name" value="SecA_SF2_C"/>
</dbReference>
<keyword evidence="3 12" id="KW-0813">Transport</keyword>
<dbReference type="SUPFAM" id="SSF52540">
    <property type="entry name" value="P-loop containing nucleoside triphosphate hydrolases"/>
    <property type="match status" value="2"/>
</dbReference>
<feature type="domain" description="Helicase C-terminal" evidence="14">
    <location>
        <begin position="416"/>
        <end position="579"/>
    </location>
</feature>
<feature type="binding site" evidence="12">
    <location>
        <begin position="95"/>
        <end position="99"/>
    </location>
    <ligand>
        <name>ATP</name>
        <dbReference type="ChEBI" id="CHEBI:30616"/>
    </ligand>
</feature>
<dbReference type="InterPro" id="IPR014001">
    <property type="entry name" value="Helicase_ATP-bd"/>
</dbReference>
<keyword evidence="11 12" id="KW-0472">Membrane</keyword>
<dbReference type="InterPro" id="IPR036266">
    <property type="entry name" value="SecA_Wing/Scaffold_sf"/>
</dbReference>
<evidence type="ECO:0000313" key="17">
    <source>
        <dbReference type="Proteomes" id="UP000510660"/>
    </source>
</evidence>
<dbReference type="Gene3D" id="3.90.1440.10">
    <property type="entry name" value="SecA, preprotein cross-linking domain"/>
    <property type="match status" value="1"/>
</dbReference>
<comment type="similarity">
    <text evidence="2 12">Belongs to the SecA family.</text>
</comment>
<evidence type="ECO:0000259" key="14">
    <source>
        <dbReference type="PROSITE" id="PS51194"/>
    </source>
</evidence>
<dbReference type="GO" id="GO:0005829">
    <property type="term" value="C:cytosol"/>
    <property type="evidence" value="ECO:0007669"/>
    <property type="project" value="TreeGrafter"/>
</dbReference>
<evidence type="ECO:0000256" key="9">
    <source>
        <dbReference type="ARBA" id="ARBA00022967"/>
    </source>
</evidence>
<dbReference type="PROSITE" id="PS51194">
    <property type="entry name" value="HELICASE_CTER"/>
    <property type="match status" value="1"/>
</dbReference>
<dbReference type="HAMAP" id="MF_01382">
    <property type="entry name" value="SecA"/>
    <property type="match status" value="1"/>
</dbReference>
<keyword evidence="7 12" id="KW-0067">ATP-binding</keyword>
<dbReference type="Pfam" id="PF07516">
    <property type="entry name" value="SecA_SW"/>
    <property type="match status" value="1"/>
</dbReference>
<dbReference type="InterPro" id="IPR011130">
    <property type="entry name" value="SecA_preprotein_X-link_dom"/>
</dbReference>
<accession>A0A7H9E7C0</accession>
<evidence type="ECO:0000256" key="12">
    <source>
        <dbReference type="HAMAP-Rule" id="MF_01382"/>
    </source>
</evidence>
<feature type="binding site" evidence="12">
    <location>
        <position position="77"/>
    </location>
    <ligand>
        <name>ATP</name>
        <dbReference type="ChEBI" id="CHEBI:30616"/>
    </ligand>
</feature>
<evidence type="ECO:0000256" key="10">
    <source>
        <dbReference type="ARBA" id="ARBA00023010"/>
    </source>
</evidence>
<dbReference type="PRINTS" id="PR00906">
    <property type="entry name" value="SECA"/>
</dbReference>
<dbReference type="PROSITE" id="PS51192">
    <property type="entry name" value="HELICASE_ATP_BIND_1"/>
    <property type="match status" value="1"/>
</dbReference>
<dbReference type="InterPro" id="IPR036670">
    <property type="entry name" value="SecA_X-link_sf"/>
</dbReference>
<dbReference type="InterPro" id="IPR000185">
    <property type="entry name" value="SecA"/>
</dbReference>
<dbReference type="GO" id="GO:0031522">
    <property type="term" value="C:cell envelope Sec protein transport complex"/>
    <property type="evidence" value="ECO:0007669"/>
    <property type="project" value="TreeGrafter"/>
</dbReference>
<dbReference type="AlphaFoldDB" id="A0A7H9E7C0"/>
<evidence type="ECO:0000256" key="6">
    <source>
        <dbReference type="ARBA" id="ARBA00022741"/>
    </source>
</evidence>
<dbReference type="Gene3D" id="3.40.50.300">
    <property type="entry name" value="P-loop containing nucleotide triphosphate hydrolases"/>
    <property type="match status" value="2"/>
</dbReference>
<dbReference type="GO" id="GO:0006605">
    <property type="term" value="P:protein targeting"/>
    <property type="evidence" value="ECO:0007669"/>
    <property type="project" value="UniProtKB-UniRule"/>
</dbReference>
<dbReference type="Pfam" id="PF01043">
    <property type="entry name" value="SecA_PP_bind"/>
    <property type="match status" value="1"/>
</dbReference>
<dbReference type="EMBL" id="CP047415">
    <property type="protein sequence ID" value="QLL73247.1"/>
    <property type="molecule type" value="Genomic_DNA"/>
</dbReference>
<dbReference type="RefSeq" id="WP_180861504.1">
    <property type="nucleotide sequence ID" value="NZ_CP047415.1"/>
</dbReference>
<dbReference type="SUPFAM" id="SSF81767">
    <property type="entry name" value="Pre-protein crosslinking domain of SecA"/>
    <property type="match status" value="1"/>
</dbReference>
<evidence type="ECO:0000256" key="11">
    <source>
        <dbReference type="ARBA" id="ARBA00023136"/>
    </source>
</evidence>
<dbReference type="InterPro" id="IPR011116">
    <property type="entry name" value="SecA_Wing/Scaffold"/>
</dbReference>
<dbReference type="GO" id="GO:0005886">
    <property type="term" value="C:plasma membrane"/>
    <property type="evidence" value="ECO:0007669"/>
    <property type="project" value="UniProtKB-SubCell"/>
</dbReference>
<dbReference type="Pfam" id="PF07517">
    <property type="entry name" value="SecA_DEAD"/>
    <property type="match status" value="1"/>
</dbReference>